<dbReference type="InterPro" id="IPR016477">
    <property type="entry name" value="Fructo-/Ketosamine-3-kinase"/>
</dbReference>
<dbReference type="PANTHER" id="PTHR12149:SF8">
    <property type="entry name" value="PROTEIN-RIBULOSAMINE 3-KINASE"/>
    <property type="match status" value="1"/>
</dbReference>
<evidence type="ECO:0000313" key="4">
    <source>
        <dbReference type="Proteomes" id="UP001582793"/>
    </source>
</evidence>
<keyword evidence="4" id="KW-1185">Reference proteome</keyword>
<evidence type="ECO:0000256" key="1">
    <source>
        <dbReference type="PIRNR" id="PIRNR006221"/>
    </source>
</evidence>
<dbReference type="Gene3D" id="3.90.1200.10">
    <property type="match status" value="1"/>
</dbReference>
<dbReference type="SUPFAM" id="SSF56112">
    <property type="entry name" value="Protein kinase-like (PK-like)"/>
    <property type="match status" value="1"/>
</dbReference>
<proteinExistence type="inferred from homology"/>
<comment type="caution">
    <text evidence="3">The sequence shown here is derived from an EMBL/GenBank/DDBJ whole genome shotgun (WGS) entry which is preliminary data.</text>
</comment>
<dbReference type="Pfam" id="PF03881">
    <property type="entry name" value="Fructosamin_kin"/>
    <property type="match status" value="1"/>
</dbReference>
<protein>
    <submittedName>
        <fullName evidence="3">Fructosamine kinase family protein</fullName>
    </submittedName>
</protein>
<keyword evidence="1 3" id="KW-0418">Kinase</keyword>
<gene>
    <name evidence="3" type="ORF">AAFH96_28705</name>
</gene>
<dbReference type="InterPro" id="IPR011009">
    <property type="entry name" value="Kinase-like_dom_sf"/>
</dbReference>
<dbReference type="EMBL" id="JBCGDC010000120">
    <property type="protein sequence ID" value="MFB6397055.1"/>
    <property type="molecule type" value="Genomic_DNA"/>
</dbReference>
<dbReference type="GO" id="GO:0016301">
    <property type="term" value="F:kinase activity"/>
    <property type="evidence" value="ECO:0007669"/>
    <property type="project" value="UniProtKB-KW"/>
</dbReference>
<keyword evidence="2" id="KW-0472">Membrane</keyword>
<keyword evidence="2" id="KW-0812">Transmembrane</keyword>
<organism evidence="3 4">
    <name type="scientific">Polymorphospora lycopeni</name>
    <dbReference type="NCBI Taxonomy" id="3140240"/>
    <lineage>
        <taxon>Bacteria</taxon>
        <taxon>Bacillati</taxon>
        <taxon>Actinomycetota</taxon>
        <taxon>Actinomycetes</taxon>
        <taxon>Micromonosporales</taxon>
        <taxon>Micromonosporaceae</taxon>
        <taxon>Polymorphospora</taxon>
    </lineage>
</organism>
<sequence>MSEYELLAQRLRETGFPVTSLVAVTGGCICVAGMASLRDGSRVFAKTETEAEAEADLFEVEAAGLSALRDLGGVRVPTVIHVSPGLLVLEALQPRDDGQRFWEQLAHMVAALHTSTVSGRFGWHRDGWQGRMRQDNTWETDGHAFYAQHRILRWLPEPLVEAEFDREERRALERLCAALPELIPPHPPSLTHGDMWPGNILADGSGEPVLIDPAVSYTWPEVDLAALWCSLRPPESERFFAGYEELAHPFDGWRDQAQLLRIWDLFSVIAHGLDTWGAAGIVRTLIKPFRYHTTSCGSAA</sequence>
<dbReference type="Proteomes" id="UP001582793">
    <property type="component" value="Unassembled WGS sequence"/>
</dbReference>
<evidence type="ECO:0000256" key="2">
    <source>
        <dbReference type="SAM" id="Phobius"/>
    </source>
</evidence>
<dbReference type="Gene3D" id="3.30.200.20">
    <property type="entry name" value="Phosphorylase Kinase, domain 1"/>
    <property type="match status" value="1"/>
</dbReference>
<dbReference type="PANTHER" id="PTHR12149">
    <property type="entry name" value="FRUCTOSAMINE 3 KINASE-RELATED PROTEIN"/>
    <property type="match status" value="1"/>
</dbReference>
<keyword evidence="2" id="KW-1133">Transmembrane helix</keyword>
<dbReference type="PIRSF" id="PIRSF006221">
    <property type="entry name" value="Ketosamine-3-kinase"/>
    <property type="match status" value="1"/>
</dbReference>
<evidence type="ECO:0000313" key="3">
    <source>
        <dbReference type="EMBL" id="MFB6397055.1"/>
    </source>
</evidence>
<feature type="transmembrane region" description="Helical" evidence="2">
    <location>
        <begin position="16"/>
        <end position="37"/>
    </location>
</feature>
<dbReference type="RefSeq" id="WP_375736273.1">
    <property type="nucleotide sequence ID" value="NZ_JBCGDC010000120.1"/>
</dbReference>
<comment type="similarity">
    <text evidence="1">Belongs to the fructosamine kinase family.</text>
</comment>
<keyword evidence="1" id="KW-0808">Transferase</keyword>
<reference evidence="3 4" key="1">
    <citation type="submission" date="2024-04" db="EMBL/GenBank/DDBJ databases">
        <title>Polymorphospora sp. isolated from Baiyangdian Lake in Xiong'an New Area.</title>
        <authorList>
            <person name="Zhang X."/>
            <person name="Liu J."/>
        </authorList>
    </citation>
    <scope>NUCLEOTIDE SEQUENCE [LARGE SCALE GENOMIC DNA]</scope>
    <source>
        <strain evidence="3 4">2-325</strain>
    </source>
</reference>
<name>A0ABV5CYH7_9ACTN</name>
<accession>A0ABV5CYH7</accession>